<feature type="site" description="Transition state stabilizer" evidence="7">
    <location>
        <position position="18"/>
    </location>
</feature>
<keyword evidence="6 7" id="KW-0414">Isoprene biosynthesis</keyword>
<dbReference type="PROSITE" id="PS01295">
    <property type="entry name" value="ISPD"/>
    <property type="match status" value="1"/>
</dbReference>
<comment type="catalytic activity">
    <reaction evidence="1 7">
        <text>2-C-methyl-D-erythritol 4-phosphate + CTP + H(+) = 4-CDP-2-C-methyl-D-erythritol + diphosphate</text>
        <dbReference type="Rhea" id="RHEA:13429"/>
        <dbReference type="ChEBI" id="CHEBI:15378"/>
        <dbReference type="ChEBI" id="CHEBI:33019"/>
        <dbReference type="ChEBI" id="CHEBI:37563"/>
        <dbReference type="ChEBI" id="CHEBI:57823"/>
        <dbReference type="ChEBI" id="CHEBI:58262"/>
        <dbReference type="EC" id="2.7.7.60"/>
    </reaction>
</comment>
<dbReference type="Proteomes" id="UP001556637">
    <property type="component" value="Unassembled WGS sequence"/>
</dbReference>
<dbReference type="NCBIfam" id="TIGR00453">
    <property type="entry name" value="ispD"/>
    <property type="match status" value="1"/>
</dbReference>
<comment type="pathway">
    <text evidence="2 7">Isoprenoid biosynthesis; isopentenyl diphosphate biosynthesis via DXP pathway; isopentenyl diphosphate from 1-deoxy-D-xylulose 5-phosphate: step 2/6.</text>
</comment>
<dbReference type="EC" id="2.7.7.60" evidence="7"/>
<sequence>MSEPRYWGLVAAAGRGRRMGDDTRPKQYHRLAGREVLVWSVEALRQVSGLAGIMVVRAEDDDNDWARLDLLSATDVRSCRGGRTRQISVLAGLEALRGWGAEDTDRILIHDAARPAVTPAAIRRLIETVGDDPDGGLLAVPARDTLKRAGEDGRVSETPDRTGLWQAMTPQLFPLGRLRDALKACADSAVTDEAQAMERQGARPLLVVGDPGNVKYTYPEDARWLAHALHHQREGAGG</sequence>
<dbReference type="Pfam" id="PF01128">
    <property type="entry name" value="IspD"/>
    <property type="match status" value="1"/>
</dbReference>
<proteinExistence type="inferred from homology"/>
<evidence type="ECO:0000256" key="2">
    <source>
        <dbReference type="ARBA" id="ARBA00004787"/>
    </source>
</evidence>
<dbReference type="RefSeq" id="WP_367983304.1">
    <property type="nucleotide sequence ID" value="NZ_JBAKFF010000001.1"/>
</dbReference>
<comment type="caution">
    <text evidence="8">The sequence shown here is derived from an EMBL/GenBank/DDBJ whole genome shotgun (WGS) entry which is preliminary data.</text>
</comment>
<reference evidence="8 9" key="1">
    <citation type="submission" date="2024-02" db="EMBL/GenBank/DDBJ databases">
        <title>New especies of Spiribacter isolated from saline water.</title>
        <authorList>
            <person name="Leon M.J."/>
            <person name="De La Haba R."/>
            <person name="Sanchez-Porro C."/>
            <person name="Ventosa A."/>
        </authorList>
    </citation>
    <scope>NUCLEOTIDE SEQUENCE [LARGE SCALE GENOMIC DNA]</scope>
    <source>
        <strain evidence="9">ag22IC4-189</strain>
    </source>
</reference>
<organism evidence="8 9">
    <name type="scientific">Spiribacter insolitus</name>
    <dbReference type="NCBI Taxonomy" id="3122417"/>
    <lineage>
        <taxon>Bacteria</taxon>
        <taxon>Pseudomonadati</taxon>
        <taxon>Pseudomonadota</taxon>
        <taxon>Gammaproteobacteria</taxon>
        <taxon>Chromatiales</taxon>
        <taxon>Ectothiorhodospiraceae</taxon>
        <taxon>Spiribacter</taxon>
    </lineage>
</organism>
<dbReference type="EMBL" id="JBAKFF010000001">
    <property type="protein sequence ID" value="MEX0430509.1"/>
    <property type="molecule type" value="Genomic_DNA"/>
</dbReference>
<dbReference type="HAMAP" id="MF_00108">
    <property type="entry name" value="IspD"/>
    <property type="match status" value="1"/>
</dbReference>
<keyword evidence="5 7" id="KW-0548">Nucleotidyltransferase</keyword>
<evidence type="ECO:0000256" key="4">
    <source>
        <dbReference type="ARBA" id="ARBA00022679"/>
    </source>
</evidence>
<evidence type="ECO:0000256" key="5">
    <source>
        <dbReference type="ARBA" id="ARBA00022695"/>
    </source>
</evidence>
<dbReference type="Gene3D" id="3.90.550.10">
    <property type="entry name" value="Spore Coat Polysaccharide Biosynthesis Protein SpsA, Chain A"/>
    <property type="match status" value="1"/>
</dbReference>
<name>A0ABV3T5M1_9GAMM</name>
<dbReference type="InterPro" id="IPR001228">
    <property type="entry name" value="IspD"/>
</dbReference>
<feature type="site" description="Positions MEP for the nucleophilic attack" evidence="7">
    <location>
        <position position="215"/>
    </location>
</feature>
<dbReference type="InterPro" id="IPR018294">
    <property type="entry name" value="ISPD_synthase_CS"/>
</dbReference>
<protein>
    <recommendedName>
        <fullName evidence="7">2-C-methyl-D-erythritol 4-phosphate cytidylyltransferase</fullName>
        <ecNumber evidence="7">2.7.7.60</ecNumber>
    </recommendedName>
    <alternativeName>
        <fullName evidence="7">4-diphosphocytidyl-2C-methyl-D-erythritol synthase</fullName>
    </alternativeName>
    <alternativeName>
        <fullName evidence="7">MEP cytidylyltransferase</fullName>
        <shortName evidence="7">MCT</shortName>
    </alternativeName>
</protein>
<dbReference type="SUPFAM" id="SSF53448">
    <property type="entry name" value="Nucleotide-diphospho-sugar transferases"/>
    <property type="match status" value="1"/>
</dbReference>
<evidence type="ECO:0000313" key="9">
    <source>
        <dbReference type="Proteomes" id="UP001556637"/>
    </source>
</evidence>
<evidence type="ECO:0000256" key="3">
    <source>
        <dbReference type="ARBA" id="ARBA00009789"/>
    </source>
</evidence>
<comment type="similarity">
    <text evidence="3 7">Belongs to the IspD/TarI cytidylyltransferase family. IspD subfamily.</text>
</comment>
<dbReference type="PANTHER" id="PTHR32125:SF4">
    <property type="entry name" value="2-C-METHYL-D-ERYTHRITOL 4-PHOSPHATE CYTIDYLYLTRANSFERASE, CHLOROPLASTIC"/>
    <property type="match status" value="1"/>
</dbReference>
<feature type="site" description="Transition state stabilizer" evidence="7">
    <location>
        <position position="26"/>
    </location>
</feature>
<evidence type="ECO:0000256" key="7">
    <source>
        <dbReference type="HAMAP-Rule" id="MF_00108"/>
    </source>
</evidence>
<keyword evidence="9" id="KW-1185">Reference proteome</keyword>
<dbReference type="InterPro" id="IPR050088">
    <property type="entry name" value="IspD/TarI_cytidylyltransf_bact"/>
</dbReference>
<evidence type="ECO:0000256" key="1">
    <source>
        <dbReference type="ARBA" id="ARBA00001282"/>
    </source>
</evidence>
<comment type="function">
    <text evidence="7">Catalyzes the formation of 4-diphosphocytidyl-2-C-methyl-D-erythritol from CTP and 2-C-methyl-D-erythritol 4-phosphate (MEP).</text>
</comment>
<evidence type="ECO:0000256" key="6">
    <source>
        <dbReference type="ARBA" id="ARBA00023229"/>
    </source>
</evidence>
<dbReference type="InterPro" id="IPR029044">
    <property type="entry name" value="Nucleotide-diphossugar_trans"/>
</dbReference>
<accession>A0ABV3T5M1</accession>
<keyword evidence="4 7" id="KW-0808">Transferase</keyword>
<feature type="site" description="Positions MEP for the nucleophilic attack" evidence="7">
    <location>
        <position position="161"/>
    </location>
</feature>
<dbReference type="CDD" id="cd02516">
    <property type="entry name" value="CDP-ME_synthetase"/>
    <property type="match status" value="1"/>
</dbReference>
<dbReference type="InterPro" id="IPR034683">
    <property type="entry name" value="IspD/TarI"/>
</dbReference>
<dbReference type="GO" id="GO:0050518">
    <property type="term" value="F:2-C-methyl-D-erythritol 4-phosphate cytidylyltransferase activity"/>
    <property type="evidence" value="ECO:0007669"/>
    <property type="project" value="UniProtKB-EC"/>
</dbReference>
<dbReference type="PANTHER" id="PTHR32125">
    <property type="entry name" value="2-C-METHYL-D-ERYTHRITOL 4-PHOSPHATE CYTIDYLYLTRANSFERASE, CHLOROPLASTIC"/>
    <property type="match status" value="1"/>
</dbReference>
<evidence type="ECO:0000313" key="8">
    <source>
        <dbReference type="EMBL" id="MEX0430509.1"/>
    </source>
</evidence>
<gene>
    <name evidence="7 8" type="primary">ispD</name>
    <name evidence="8" type="ORF">V6X30_03705</name>
</gene>